<evidence type="ECO:0000256" key="4">
    <source>
        <dbReference type="ARBA" id="ARBA00022692"/>
    </source>
</evidence>
<feature type="transmembrane region" description="Helical" evidence="8">
    <location>
        <begin position="190"/>
        <end position="209"/>
    </location>
</feature>
<evidence type="ECO:0000313" key="9">
    <source>
        <dbReference type="EMBL" id="PTE22288.1"/>
    </source>
</evidence>
<dbReference type="RefSeq" id="WP_107663343.1">
    <property type="nucleotide sequence ID" value="NZ_PZKG01000025.1"/>
</dbReference>
<dbReference type="PANTHER" id="PTHR32024:SF3">
    <property type="entry name" value="TRK SYSTEM POTASSIUM UPTAKE PROTEIN"/>
    <property type="match status" value="1"/>
</dbReference>
<keyword evidence="7 8" id="KW-0472">Membrane</keyword>
<comment type="caution">
    <text evidence="9">The sequence shown here is derived from an EMBL/GenBank/DDBJ whole genome shotgun (WGS) entry which is preliminary data.</text>
</comment>
<dbReference type="EMBL" id="PZKG01000025">
    <property type="protein sequence ID" value="PTE22288.1"/>
    <property type="molecule type" value="Genomic_DNA"/>
</dbReference>
<protein>
    <submittedName>
        <fullName evidence="9">Potassium transporter TrkH</fullName>
    </submittedName>
</protein>
<name>A0A2T4JWJ6_9RHOB</name>
<keyword evidence="2" id="KW-0813">Transport</keyword>
<feature type="transmembrane region" description="Helical" evidence="8">
    <location>
        <begin position="71"/>
        <end position="89"/>
    </location>
</feature>
<sequence>MHRLRSLPLMVVLMAIGAVAMYIPAAHALATRQHEIARPFFYGGTVFLLLVAMIGIATANRPTRPAAQGHLGTLVASYLVLPLMFAVPFEQAVPSTGFTDAWFEMISSFTTTGATLFGEPGRLPPSVHLWRALVGWLGGFYVLVAAVAVLAPLSLGGVEVISGKVPGRGNAAQITRIADPSERMLRHATLLFPAYAGLTGMLWVLLLLAGDNGLTAICHAMSTLSTSGISPSGGLSGGQSGFMGELMIFIFLFAAVSRRLMPGALMVDRSTKIGRDPEVQLAAFLLIGVPLVLFLRHWIGAIETEEVQNLGAGGQAMWGGLFTTLSFLTTTGFESRSWASSQDWSGLGTPGLILLGLAIVGGGVATTAGGVKLLRVYALYRHAERELERIVHPSSIGGKGPVARRLRREGAYVAWIFFMLFAFSIAVVTAALTLTGLQFEPAMVLTIAALTTTGPLAAMAVETPIGWQELDAAAKLIAAAAMVLGRMETLAILALLAPASWRR</sequence>
<evidence type="ECO:0000256" key="3">
    <source>
        <dbReference type="ARBA" id="ARBA00022475"/>
    </source>
</evidence>
<dbReference type="Pfam" id="PF02386">
    <property type="entry name" value="TrkH"/>
    <property type="match status" value="2"/>
</dbReference>
<comment type="subcellular location">
    <subcellularLocation>
        <location evidence="1">Cell membrane</location>
        <topology evidence="1">Multi-pass membrane protein</topology>
    </subcellularLocation>
</comment>
<evidence type="ECO:0000256" key="5">
    <source>
        <dbReference type="ARBA" id="ARBA00022989"/>
    </source>
</evidence>
<dbReference type="GO" id="GO:0030001">
    <property type="term" value="P:metal ion transport"/>
    <property type="evidence" value="ECO:0007669"/>
    <property type="project" value="UniProtKB-ARBA"/>
</dbReference>
<keyword evidence="4 8" id="KW-0812">Transmembrane</keyword>
<evidence type="ECO:0000256" key="6">
    <source>
        <dbReference type="ARBA" id="ARBA00023065"/>
    </source>
</evidence>
<feature type="transmembrane region" description="Helical" evidence="8">
    <location>
        <begin position="133"/>
        <end position="155"/>
    </location>
</feature>
<gene>
    <name evidence="9" type="ORF">C5F48_07820</name>
</gene>
<keyword evidence="5 8" id="KW-1133">Transmembrane helix</keyword>
<dbReference type="AlphaFoldDB" id="A0A2T4JWJ6"/>
<keyword evidence="3" id="KW-1003">Cell membrane</keyword>
<feature type="transmembrane region" description="Helical" evidence="8">
    <location>
        <begin position="281"/>
        <end position="299"/>
    </location>
</feature>
<proteinExistence type="predicted"/>
<feature type="transmembrane region" description="Helical" evidence="8">
    <location>
        <begin position="40"/>
        <end position="59"/>
    </location>
</feature>
<feature type="transmembrane region" description="Helical" evidence="8">
    <location>
        <begin position="352"/>
        <end position="374"/>
    </location>
</feature>
<dbReference type="GO" id="GO:0005886">
    <property type="term" value="C:plasma membrane"/>
    <property type="evidence" value="ECO:0007669"/>
    <property type="project" value="UniProtKB-SubCell"/>
</dbReference>
<feature type="transmembrane region" description="Helical" evidence="8">
    <location>
        <begin position="473"/>
        <end position="497"/>
    </location>
</feature>
<evidence type="ECO:0000313" key="10">
    <source>
        <dbReference type="Proteomes" id="UP000241010"/>
    </source>
</evidence>
<dbReference type="Proteomes" id="UP000241010">
    <property type="component" value="Unassembled WGS sequence"/>
</dbReference>
<evidence type="ECO:0000256" key="2">
    <source>
        <dbReference type="ARBA" id="ARBA00022448"/>
    </source>
</evidence>
<keyword evidence="6" id="KW-0406">Ion transport</keyword>
<evidence type="ECO:0000256" key="1">
    <source>
        <dbReference type="ARBA" id="ARBA00004651"/>
    </source>
</evidence>
<dbReference type="GO" id="GO:0008324">
    <property type="term" value="F:monoatomic cation transmembrane transporter activity"/>
    <property type="evidence" value="ECO:0007669"/>
    <property type="project" value="InterPro"/>
</dbReference>
<dbReference type="InterPro" id="IPR003445">
    <property type="entry name" value="Cat_transpt"/>
</dbReference>
<dbReference type="PANTHER" id="PTHR32024">
    <property type="entry name" value="TRK SYSTEM POTASSIUM UPTAKE PROTEIN TRKG-RELATED"/>
    <property type="match status" value="1"/>
</dbReference>
<keyword evidence="10" id="KW-1185">Reference proteome</keyword>
<feature type="transmembrane region" description="Helical" evidence="8">
    <location>
        <begin position="7"/>
        <end position="28"/>
    </location>
</feature>
<organism evidence="9 10">
    <name type="scientific">Cereibacter changlensis JA139</name>
    <dbReference type="NCBI Taxonomy" id="1188249"/>
    <lineage>
        <taxon>Bacteria</taxon>
        <taxon>Pseudomonadati</taxon>
        <taxon>Pseudomonadota</taxon>
        <taxon>Alphaproteobacteria</taxon>
        <taxon>Rhodobacterales</taxon>
        <taxon>Paracoccaceae</taxon>
        <taxon>Cereibacter</taxon>
    </lineage>
</organism>
<evidence type="ECO:0000256" key="7">
    <source>
        <dbReference type="ARBA" id="ARBA00023136"/>
    </source>
</evidence>
<evidence type="ECO:0000256" key="8">
    <source>
        <dbReference type="SAM" id="Phobius"/>
    </source>
</evidence>
<dbReference type="OrthoDB" id="7818483at2"/>
<accession>A0A2T4JWJ6</accession>
<feature type="transmembrane region" description="Helical" evidence="8">
    <location>
        <begin position="241"/>
        <end position="260"/>
    </location>
</feature>
<reference evidence="9 10" key="1">
    <citation type="submission" date="2018-03" db="EMBL/GenBank/DDBJ databases">
        <title>Cereibacter changlensis.</title>
        <authorList>
            <person name="Meyer T.E."/>
            <person name="Miller S."/>
            <person name="Lodha T."/>
            <person name="Gandham S."/>
            <person name="Chintalapati S."/>
            <person name="Chintalapati V.R."/>
        </authorList>
    </citation>
    <scope>NUCLEOTIDE SEQUENCE [LARGE SCALE GENOMIC DNA]</scope>
    <source>
        <strain evidence="9 10">JA139</strain>
    </source>
</reference>
<feature type="transmembrane region" description="Helical" evidence="8">
    <location>
        <begin position="412"/>
        <end position="436"/>
    </location>
</feature>